<keyword evidence="1" id="KW-0175">Coiled coil</keyword>
<dbReference type="Gene3D" id="6.10.140.2010">
    <property type="match status" value="1"/>
</dbReference>
<proteinExistence type="predicted"/>
<feature type="compositionally biased region" description="Polar residues" evidence="2">
    <location>
        <begin position="440"/>
        <end position="452"/>
    </location>
</feature>
<evidence type="ECO:0000256" key="1">
    <source>
        <dbReference type="SAM" id="Coils"/>
    </source>
</evidence>
<feature type="coiled-coil region" evidence="1">
    <location>
        <begin position="196"/>
        <end position="234"/>
    </location>
</feature>
<dbReference type="InterPro" id="IPR041463">
    <property type="entry name" value="LidA_long_CC"/>
</dbReference>
<feature type="domain" description="LidA long coiled-coil" evidence="3">
    <location>
        <begin position="251"/>
        <end position="425"/>
    </location>
</feature>
<name>A0ABR5RB19_9GAMM</name>
<keyword evidence="5" id="KW-1185">Reference proteome</keyword>
<dbReference type="RefSeq" id="WP_058389014.1">
    <property type="nucleotide sequence ID" value="NZ_CAAAJG010000032.1"/>
</dbReference>
<feature type="compositionally biased region" description="Low complexity" evidence="2">
    <location>
        <begin position="590"/>
        <end position="604"/>
    </location>
</feature>
<feature type="region of interest" description="Disordered" evidence="2">
    <location>
        <begin position="565"/>
        <end position="604"/>
    </location>
</feature>
<feature type="compositionally biased region" description="Low complexity" evidence="2">
    <location>
        <begin position="31"/>
        <end position="40"/>
    </location>
</feature>
<evidence type="ECO:0000313" key="5">
    <source>
        <dbReference type="Proteomes" id="UP000054985"/>
    </source>
</evidence>
<evidence type="ECO:0000313" key="4">
    <source>
        <dbReference type="EMBL" id="KTD31152.1"/>
    </source>
</evidence>
<feature type="compositionally biased region" description="Polar residues" evidence="2">
    <location>
        <begin position="19"/>
        <end position="30"/>
    </location>
</feature>
<feature type="compositionally biased region" description="Polar residues" evidence="2">
    <location>
        <begin position="1"/>
        <end position="10"/>
    </location>
</feature>
<feature type="region of interest" description="Disordered" evidence="2">
    <location>
        <begin position="1"/>
        <end position="40"/>
    </location>
</feature>
<evidence type="ECO:0000256" key="2">
    <source>
        <dbReference type="SAM" id="MobiDB-lite"/>
    </source>
</evidence>
<evidence type="ECO:0000259" key="3">
    <source>
        <dbReference type="Pfam" id="PF18641"/>
    </source>
</evidence>
<reference evidence="4 5" key="1">
    <citation type="submission" date="2015-11" db="EMBL/GenBank/DDBJ databases">
        <title>Genomic analysis of 38 Legionella species identifies large and diverse effector repertoires.</title>
        <authorList>
            <person name="Burstein D."/>
            <person name="Amaro F."/>
            <person name="Zusman T."/>
            <person name="Lifshitz Z."/>
            <person name="Cohen O."/>
            <person name="Gilbert J.A."/>
            <person name="Pupko T."/>
            <person name="Shuman H.A."/>
            <person name="Segal G."/>
        </authorList>
    </citation>
    <scope>NUCLEOTIDE SEQUENCE [LARGE SCALE GENOMIC DNA]</scope>
    <source>
        <strain evidence="4 5">ATCC 43877</strain>
    </source>
</reference>
<organism evidence="4 5">
    <name type="scientific">Legionella moravica</name>
    <dbReference type="NCBI Taxonomy" id="39962"/>
    <lineage>
        <taxon>Bacteria</taxon>
        <taxon>Pseudomonadati</taxon>
        <taxon>Pseudomonadota</taxon>
        <taxon>Gammaproteobacteria</taxon>
        <taxon>Legionellales</taxon>
        <taxon>Legionellaceae</taxon>
        <taxon>Legionella</taxon>
    </lineage>
</organism>
<sequence>MANDNQTNSFEIGKKTAEPINSTGLNVNPRSESSTLSETQLSSIPQSLDAWVDSIFAEDAQAESKRTGDKSQEDYRPTINLSRFGLKTPEDVKKFLHSPAGEAIIGEIGAELALEKAIEDERRLEQQEKRLLMSRLQAMLFLWYLEKKAHAKDKIKELVIQQNELAIERAKTPEPQTHSNAISESIKNVEMTLSSYASALKAIEAKEQALDKKMEQLKTEEAHIEVKYEIYETNILLFEQFLDDNPDLTPEEIQERIDALAAQMDAHADEVNELLTIGKDDEARALLHVLTGLNAQAAGYLDMLAVHRNEKYFVNADGEPVSSIKDAELTLNANQKLIKDADGQLYLIKATDDWEQIKADPNAKAEALKGYQALKQDPQAMSVKKVIQHNKVLENDLHSKQVQEVSSLKEESQAQKTLINNEVSQLTALRGNLLNQAKQTNQSNVTLGQPTLSPMPTPTPVPKAGGTAATLKTSQATPVDLYKNRLAELKEAKQLTRDDLFNLASQAPGNNKIAANAYLQMMFVNMPRTGNIPLQTMQSMLKNMERFGVDATKGPVTSIKSPLELKQQNIAKHDLSPSSAMDAKPEEPKPSTLTPFSTTPSPFK</sequence>
<protein>
    <submittedName>
        <fullName evidence="4">Dot/Icm system substrate protein LidA</fullName>
    </submittedName>
</protein>
<feature type="region of interest" description="Disordered" evidence="2">
    <location>
        <begin position="440"/>
        <end position="472"/>
    </location>
</feature>
<dbReference type="Proteomes" id="UP000054985">
    <property type="component" value="Unassembled WGS sequence"/>
</dbReference>
<comment type="caution">
    <text evidence="4">The sequence shown here is derived from an EMBL/GenBank/DDBJ whole genome shotgun (WGS) entry which is preliminary data.</text>
</comment>
<accession>A0ABR5RB19</accession>
<dbReference type="Pfam" id="PF18641">
    <property type="entry name" value="LidA_Long_CC"/>
    <property type="match status" value="1"/>
</dbReference>
<dbReference type="EMBL" id="LNYN01000041">
    <property type="protein sequence ID" value="KTD31152.1"/>
    <property type="molecule type" value="Genomic_DNA"/>
</dbReference>
<gene>
    <name evidence="4" type="primary">lidA</name>
    <name evidence="4" type="ORF">Lmor_2759</name>
</gene>